<dbReference type="InterPro" id="IPR024370">
    <property type="entry name" value="PBP_domain"/>
</dbReference>
<evidence type="ECO:0000259" key="2">
    <source>
        <dbReference type="Pfam" id="PF12849"/>
    </source>
</evidence>
<evidence type="ECO:0000313" key="8">
    <source>
        <dbReference type="EMBL" id="CAB5005927.1"/>
    </source>
</evidence>
<dbReference type="EMBL" id="CAFBIX010000008">
    <property type="protein sequence ID" value="CAB4846623.1"/>
    <property type="molecule type" value="Genomic_DNA"/>
</dbReference>
<reference evidence="4" key="1">
    <citation type="submission" date="2020-05" db="EMBL/GenBank/DDBJ databases">
        <authorList>
            <person name="Chiriac C."/>
            <person name="Salcher M."/>
            <person name="Ghai R."/>
            <person name="Kavagutti S V."/>
        </authorList>
    </citation>
    <scope>NUCLEOTIDE SEQUENCE</scope>
</reference>
<dbReference type="EMBL" id="CAFAAO010000009">
    <property type="protein sequence ID" value="CAB4803860.1"/>
    <property type="molecule type" value="Genomic_DNA"/>
</dbReference>
<protein>
    <submittedName>
        <fullName evidence="4">Unannotated protein</fullName>
    </submittedName>
</protein>
<proteinExistence type="predicted"/>
<name>A0A6J5YTH1_9ZZZZ</name>
<feature type="domain" description="PBP" evidence="2">
    <location>
        <begin position="98"/>
        <end position="302"/>
    </location>
</feature>
<dbReference type="Gene3D" id="3.40.190.10">
    <property type="entry name" value="Periplasmic binding protein-like II"/>
    <property type="match status" value="1"/>
</dbReference>
<evidence type="ECO:0000313" key="3">
    <source>
        <dbReference type="EMBL" id="CAB4332374.1"/>
    </source>
</evidence>
<evidence type="ECO:0000313" key="7">
    <source>
        <dbReference type="EMBL" id="CAB4846623.1"/>
    </source>
</evidence>
<dbReference type="EMBL" id="CAESAD010000001">
    <property type="protein sequence ID" value="CAB4332374.1"/>
    <property type="molecule type" value="Genomic_DNA"/>
</dbReference>
<dbReference type="EMBL" id="CAEZYC010000001">
    <property type="protein sequence ID" value="CAB4695792.1"/>
    <property type="molecule type" value="Genomic_DNA"/>
</dbReference>
<evidence type="ECO:0000256" key="1">
    <source>
        <dbReference type="SAM" id="MobiDB-lite"/>
    </source>
</evidence>
<dbReference type="AlphaFoldDB" id="A0A6J5YTH1"/>
<dbReference type="EMBL" id="CAESAI010000005">
    <property type="protein sequence ID" value="CAB4332806.1"/>
    <property type="molecule type" value="Genomic_DNA"/>
</dbReference>
<dbReference type="EMBL" id="CAFBPK010000001">
    <property type="protein sequence ID" value="CAB5005927.1"/>
    <property type="molecule type" value="Genomic_DNA"/>
</dbReference>
<evidence type="ECO:0000313" key="9">
    <source>
        <dbReference type="EMBL" id="CAB5044290.1"/>
    </source>
</evidence>
<sequence>MKLVKVVGSLLLAAGLVGCTPPMPPEVKAALADKYVTCVDGPLTISSQPEFEELLNIWSESYTTNCANSKLQITEYGNTSDIVISGASEATPFCSSSLKIPVGLDGVVVATPLEGVENIVLSPEVLNKVLLGEISNWQDADITDLNPDIEFPDLPMQVIQSGSKTEVEALNLWMATETGGTWQPITAAAEQNLEELATDGSIGIASLAYAQNNSLSLAEFLLPSSDQSLYAESAGVDSGGTQMVLTNTGDDYVAEIDPTIEPTASEGTDEAAIPWHGIAQTTVSICKGQNELAAKAFAKYILRLDSQGELVGVGRNATPENIRIELLGIVSAGLPEPSVPPSGEPEPALPTEMPTEEPAVDATDAATPEPTS</sequence>
<organism evidence="4">
    <name type="scientific">freshwater metagenome</name>
    <dbReference type="NCBI Taxonomy" id="449393"/>
    <lineage>
        <taxon>unclassified sequences</taxon>
        <taxon>metagenomes</taxon>
        <taxon>ecological metagenomes</taxon>
    </lineage>
</organism>
<dbReference type="EMBL" id="CAFBQG010000007">
    <property type="protein sequence ID" value="CAB5044290.1"/>
    <property type="molecule type" value="Genomic_DNA"/>
</dbReference>
<feature type="compositionally biased region" description="Pro residues" evidence="1">
    <location>
        <begin position="337"/>
        <end position="348"/>
    </location>
</feature>
<dbReference type="SUPFAM" id="SSF53850">
    <property type="entry name" value="Periplasmic binding protein-like II"/>
    <property type="match status" value="1"/>
</dbReference>
<accession>A0A6J5YTH1</accession>
<gene>
    <name evidence="5" type="ORF">UFOPK2648_00013</name>
    <name evidence="6" type="ORF">UFOPK3037_00816</name>
    <name evidence="7" type="ORF">UFOPK3278_00378</name>
    <name evidence="4" type="ORF">UFOPK3406_00342</name>
    <name evidence="3" type="ORF">UFOPK3925_00310</name>
    <name evidence="8" type="ORF">UFOPK4097_00013</name>
    <name evidence="9" type="ORF">UFOPK4301_00111</name>
</gene>
<evidence type="ECO:0000313" key="6">
    <source>
        <dbReference type="EMBL" id="CAB4803860.1"/>
    </source>
</evidence>
<dbReference type="PROSITE" id="PS51257">
    <property type="entry name" value="PROKAR_LIPOPROTEIN"/>
    <property type="match status" value="1"/>
</dbReference>
<dbReference type="Pfam" id="PF12849">
    <property type="entry name" value="PBP_like_2"/>
    <property type="match status" value="1"/>
</dbReference>
<evidence type="ECO:0000313" key="4">
    <source>
        <dbReference type="EMBL" id="CAB4332806.1"/>
    </source>
</evidence>
<feature type="region of interest" description="Disordered" evidence="1">
    <location>
        <begin position="333"/>
        <end position="372"/>
    </location>
</feature>
<evidence type="ECO:0000313" key="5">
    <source>
        <dbReference type="EMBL" id="CAB4695792.1"/>
    </source>
</evidence>